<evidence type="ECO:0000313" key="3">
    <source>
        <dbReference type="Proteomes" id="UP000241462"/>
    </source>
</evidence>
<keyword evidence="3" id="KW-1185">Reference proteome</keyword>
<accession>A0A2T3AGW9</accession>
<protein>
    <submittedName>
        <fullName evidence="2">Uncharacterized protein</fullName>
    </submittedName>
</protein>
<feature type="signal peptide" evidence="1">
    <location>
        <begin position="1"/>
        <end position="19"/>
    </location>
</feature>
<dbReference type="AlphaFoldDB" id="A0A2T3AGW9"/>
<gene>
    <name evidence="2" type="ORF">BD289DRAFT_101091</name>
</gene>
<dbReference type="InParanoid" id="A0A2T3AGW9"/>
<dbReference type="Proteomes" id="UP000241462">
    <property type="component" value="Unassembled WGS sequence"/>
</dbReference>
<proteinExistence type="predicted"/>
<reference evidence="2 3" key="1">
    <citation type="journal article" date="2018" name="Mycol. Prog.">
        <title>Coniella lustricola, a new species from submerged detritus.</title>
        <authorList>
            <person name="Raudabaugh D.B."/>
            <person name="Iturriaga T."/>
            <person name="Carver A."/>
            <person name="Mondo S."/>
            <person name="Pangilinan J."/>
            <person name="Lipzen A."/>
            <person name="He G."/>
            <person name="Amirebrahimi M."/>
            <person name="Grigoriev I.V."/>
            <person name="Miller A.N."/>
        </authorList>
    </citation>
    <scope>NUCLEOTIDE SEQUENCE [LARGE SCALE GENOMIC DNA]</scope>
    <source>
        <strain evidence="2 3">B22-T-1</strain>
    </source>
</reference>
<keyword evidence="1" id="KW-0732">Signal</keyword>
<feature type="chain" id="PRO_5015566668" evidence="1">
    <location>
        <begin position="20"/>
        <end position="179"/>
    </location>
</feature>
<organism evidence="2 3">
    <name type="scientific">Coniella lustricola</name>
    <dbReference type="NCBI Taxonomy" id="2025994"/>
    <lineage>
        <taxon>Eukaryota</taxon>
        <taxon>Fungi</taxon>
        <taxon>Dikarya</taxon>
        <taxon>Ascomycota</taxon>
        <taxon>Pezizomycotina</taxon>
        <taxon>Sordariomycetes</taxon>
        <taxon>Sordariomycetidae</taxon>
        <taxon>Diaporthales</taxon>
        <taxon>Schizoparmaceae</taxon>
        <taxon>Coniella</taxon>
    </lineage>
</organism>
<evidence type="ECO:0000313" key="2">
    <source>
        <dbReference type="EMBL" id="PSR97412.1"/>
    </source>
</evidence>
<sequence>MQQCGWFLVFFSFLVPILPWRTGPPVKPSRLEPSQRRPKAPKAPNLWTTLDTACTWHVEFFYFISASGQQKLKQGLPLSNGLLSSIVTCLPWTKGRKDGLVGPSSFLCPGLVCRALCHRGASGRHSSTSSQLRGFKGHDAALMSCSDTLQSAVLKRVDREMADMLGWWINVNRYALWLG</sequence>
<dbReference type="EMBL" id="KZ678391">
    <property type="protein sequence ID" value="PSR97412.1"/>
    <property type="molecule type" value="Genomic_DNA"/>
</dbReference>
<evidence type="ECO:0000256" key="1">
    <source>
        <dbReference type="SAM" id="SignalP"/>
    </source>
</evidence>
<name>A0A2T3AGW9_9PEZI</name>